<keyword evidence="1" id="KW-0732">Signal</keyword>
<name>A0A4Z2E510_9TELE</name>
<dbReference type="AlphaFoldDB" id="A0A4Z2E510"/>
<feature type="chain" id="PRO_5021313934" evidence="1">
    <location>
        <begin position="20"/>
        <end position="62"/>
    </location>
</feature>
<dbReference type="EMBL" id="SRLO01017716">
    <property type="protein sequence ID" value="TNN23670.1"/>
    <property type="molecule type" value="Genomic_DNA"/>
</dbReference>
<dbReference type="OrthoDB" id="10478287at2759"/>
<gene>
    <name evidence="2" type="primary">UBR3_1</name>
    <name evidence="2" type="ORF">EYF80_066208</name>
</gene>
<evidence type="ECO:0000313" key="2">
    <source>
        <dbReference type="EMBL" id="TNN23670.1"/>
    </source>
</evidence>
<accession>A0A4Z2E510</accession>
<evidence type="ECO:0000313" key="3">
    <source>
        <dbReference type="Proteomes" id="UP000314294"/>
    </source>
</evidence>
<protein>
    <submittedName>
        <fullName evidence="2">E3 ubiquitin-protein ligase UBR3</fullName>
    </submittedName>
</protein>
<reference evidence="2 3" key="1">
    <citation type="submission" date="2019-03" db="EMBL/GenBank/DDBJ databases">
        <title>First draft genome of Liparis tanakae, snailfish: a comprehensive survey of snailfish specific genes.</title>
        <authorList>
            <person name="Kim W."/>
            <person name="Song I."/>
            <person name="Jeong J.-H."/>
            <person name="Kim D."/>
            <person name="Kim S."/>
            <person name="Ryu S."/>
            <person name="Song J.Y."/>
            <person name="Lee S.K."/>
        </authorList>
    </citation>
    <scope>NUCLEOTIDE SEQUENCE [LARGE SCALE GENOMIC DNA]</scope>
    <source>
        <tissue evidence="2">Muscle</tissue>
    </source>
</reference>
<evidence type="ECO:0000256" key="1">
    <source>
        <dbReference type="SAM" id="SignalP"/>
    </source>
</evidence>
<sequence length="62" mass="7202">MTWFHLVPTTSLLSVLVHCAHHLISTDQLFHVLAMHMRLYSIDSAYNPWTKLTQVTPIREAE</sequence>
<dbReference type="Proteomes" id="UP000314294">
    <property type="component" value="Unassembled WGS sequence"/>
</dbReference>
<proteinExistence type="predicted"/>
<feature type="signal peptide" evidence="1">
    <location>
        <begin position="1"/>
        <end position="19"/>
    </location>
</feature>
<organism evidence="2 3">
    <name type="scientific">Liparis tanakae</name>
    <name type="common">Tanaka's snailfish</name>
    <dbReference type="NCBI Taxonomy" id="230148"/>
    <lineage>
        <taxon>Eukaryota</taxon>
        <taxon>Metazoa</taxon>
        <taxon>Chordata</taxon>
        <taxon>Craniata</taxon>
        <taxon>Vertebrata</taxon>
        <taxon>Euteleostomi</taxon>
        <taxon>Actinopterygii</taxon>
        <taxon>Neopterygii</taxon>
        <taxon>Teleostei</taxon>
        <taxon>Neoteleostei</taxon>
        <taxon>Acanthomorphata</taxon>
        <taxon>Eupercaria</taxon>
        <taxon>Perciformes</taxon>
        <taxon>Cottioidei</taxon>
        <taxon>Cottales</taxon>
        <taxon>Liparidae</taxon>
        <taxon>Liparis</taxon>
    </lineage>
</organism>
<keyword evidence="3" id="KW-1185">Reference proteome</keyword>
<comment type="caution">
    <text evidence="2">The sequence shown here is derived from an EMBL/GenBank/DDBJ whole genome shotgun (WGS) entry which is preliminary data.</text>
</comment>